<dbReference type="Gene3D" id="3.40.30.10">
    <property type="entry name" value="Glutaredoxin"/>
    <property type="match status" value="1"/>
</dbReference>
<dbReference type="FunFam" id="3.30.70.1010:FF:000001">
    <property type="entry name" value="Elongation factor 1-gamma 1"/>
    <property type="match status" value="1"/>
</dbReference>
<dbReference type="EMBL" id="CP119879">
    <property type="protein sequence ID" value="WFD35553.1"/>
    <property type="molecule type" value="Genomic_DNA"/>
</dbReference>
<dbReference type="SFLD" id="SFLDG00358">
    <property type="entry name" value="Main_(cytGST)"/>
    <property type="match status" value="1"/>
</dbReference>
<feature type="domain" description="EF-1-gamma C-terminal" evidence="4">
    <location>
        <begin position="259"/>
        <end position="415"/>
    </location>
</feature>
<keyword evidence="1 3" id="KW-0251">Elongation factor</keyword>
<dbReference type="SUPFAM" id="SSF89942">
    <property type="entry name" value="eEF1-gamma domain"/>
    <property type="match status" value="1"/>
</dbReference>
<organism evidence="7 8">
    <name type="scientific">Malassezia cuniculi</name>
    <dbReference type="NCBI Taxonomy" id="948313"/>
    <lineage>
        <taxon>Eukaryota</taxon>
        <taxon>Fungi</taxon>
        <taxon>Dikarya</taxon>
        <taxon>Basidiomycota</taxon>
        <taxon>Ustilaginomycotina</taxon>
        <taxon>Malasseziomycetes</taxon>
        <taxon>Malasseziales</taxon>
        <taxon>Malasseziaceae</taxon>
        <taxon>Malassezia</taxon>
    </lineage>
</organism>
<evidence type="ECO:0000259" key="4">
    <source>
        <dbReference type="PROSITE" id="PS50040"/>
    </source>
</evidence>
<dbReference type="SFLD" id="SFLDS00019">
    <property type="entry name" value="Glutathione_Transferase_(cytos"/>
    <property type="match status" value="1"/>
</dbReference>
<dbReference type="Pfam" id="PF00647">
    <property type="entry name" value="EF1G"/>
    <property type="match status" value="1"/>
</dbReference>
<dbReference type="InterPro" id="IPR036282">
    <property type="entry name" value="Glutathione-S-Trfase_C_sf"/>
</dbReference>
<feature type="domain" description="GST N-terminal" evidence="5">
    <location>
        <begin position="2"/>
        <end position="83"/>
    </location>
</feature>
<feature type="domain" description="GST C-terminal" evidence="6">
    <location>
        <begin position="88"/>
        <end position="219"/>
    </location>
</feature>
<dbReference type="Gene3D" id="3.30.70.1010">
    <property type="entry name" value="Translation elongation factor EF1B, gamma chain, conserved domain"/>
    <property type="match status" value="1"/>
</dbReference>
<dbReference type="GO" id="GO:0003746">
    <property type="term" value="F:translation elongation factor activity"/>
    <property type="evidence" value="ECO:0007669"/>
    <property type="project" value="UniProtKB-UniRule"/>
</dbReference>
<dbReference type="InterPro" id="IPR036433">
    <property type="entry name" value="EF1B_G_C_sf"/>
</dbReference>
<dbReference type="InterPro" id="IPR040079">
    <property type="entry name" value="Glutathione_S-Trfase"/>
</dbReference>
<dbReference type="PROSITE" id="PS50405">
    <property type="entry name" value="GST_CTER"/>
    <property type="match status" value="1"/>
</dbReference>
<dbReference type="InterPro" id="IPR036249">
    <property type="entry name" value="Thioredoxin-like_sf"/>
</dbReference>
<gene>
    <name evidence="7" type="ORF">MCUN1_002409</name>
</gene>
<dbReference type="CDD" id="cd03181">
    <property type="entry name" value="GST_C_EF1Bgamma_like"/>
    <property type="match status" value="1"/>
</dbReference>
<dbReference type="CDD" id="cd03044">
    <property type="entry name" value="GST_N_EF1Bgamma"/>
    <property type="match status" value="1"/>
</dbReference>
<keyword evidence="8" id="KW-1185">Reference proteome</keyword>
<evidence type="ECO:0000259" key="6">
    <source>
        <dbReference type="PROSITE" id="PS50405"/>
    </source>
</evidence>
<sequence>MSIGKIYGPPTGAKVLRSVAAAKANGLELEVVPTAPRADSGKPEFLAKFPHGKVPAFEGSDGFLLPESRAIAWYVASLSDNAQLLGTDNKSTAQITQWINFADDEIFNRCVDIILMHYGLVPYNKAHETRAFESLERALKVFEGYIVKHTFAVGDALTLADITLASDLYMLFHGLVGADWRAKYPHTMRYYNTMIAQRPIKETFPDEPLREETIKYTPPKKEKKEEAAPAAAAAGGAAAGAAAAAAPAAAEPAPKKEKAKNPLDLLPPSSFVLDEWKRTYMNEDTRAKALPWFYEHFDPEGFSIWRFDFKYNEELTQIFMSSNQISGFFSRLEESRKYVMGTGGVFGTANNSVIAGVFVARGKDANVFNCAPDIDSYTLTPLDITKDEDKKFFEDVLAWEATIDGKPWADGKIFR</sequence>
<dbReference type="FunFam" id="1.20.1050.10:FF:000006">
    <property type="entry name" value="Elongation factor 1 gamma"/>
    <property type="match status" value="1"/>
</dbReference>
<dbReference type="FunFam" id="3.40.30.10:FF:000142">
    <property type="entry name" value="Elongation factor 1 gamma"/>
    <property type="match status" value="1"/>
</dbReference>
<name>A0AAF0ERH8_9BASI</name>
<dbReference type="Proteomes" id="UP001219933">
    <property type="component" value="Chromosome 3"/>
</dbReference>
<evidence type="ECO:0000259" key="5">
    <source>
        <dbReference type="PROSITE" id="PS50404"/>
    </source>
</evidence>
<dbReference type="Pfam" id="PF00043">
    <property type="entry name" value="GST_C"/>
    <property type="match status" value="1"/>
</dbReference>
<dbReference type="InterPro" id="IPR010987">
    <property type="entry name" value="Glutathione-S-Trfase_C-like"/>
</dbReference>
<dbReference type="PANTHER" id="PTHR43986:SF1">
    <property type="entry name" value="ELONGATION FACTOR 1-GAMMA"/>
    <property type="match status" value="1"/>
</dbReference>
<evidence type="ECO:0000313" key="7">
    <source>
        <dbReference type="EMBL" id="WFD35553.1"/>
    </source>
</evidence>
<dbReference type="InterPro" id="IPR004045">
    <property type="entry name" value="Glutathione_S-Trfase_N"/>
</dbReference>
<dbReference type="InterPro" id="IPR001662">
    <property type="entry name" value="EF1B_G_C"/>
</dbReference>
<proteinExistence type="predicted"/>
<evidence type="ECO:0000256" key="2">
    <source>
        <dbReference type="ARBA" id="ARBA00022917"/>
    </source>
</evidence>
<dbReference type="AlphaFoldDB" id="A0AAF0ERH8"/>
<evidence type="ECO:0000313" key="8">
    <source>
        <dbReference type="Proteomes" id="UP001219933"/>
    </source>
</evidence>
<dbReference type="PROSITE" id="PS50040">
    <property type="entry name" value="EF1G_C"/>
    <property type="match status" value="1"/>
</dbReference>
<dbReference type="PANTHER" id="PTHR43986">
    <property type="entry name" value="ELONGATION FACTOR 1-GAMMA"/>
    <property type="match status" value="1"/>
</dbReference>
<evidence type="ECO:0000256" key="1">
    <source>
        <dbReference type="ARBA" id="ARBA00022768"/>
    </source>
</evidence>
<reference evidence="7" key="1">
    <citation type="submission" date="2023-03" db="EMBL/GenBank/DDBJ databases">
        <title>Mating type loci evolution in Malassezia.</title>
        <authorList>
            <person name="Coelho M.A."/>
        </authorList>
    </citation>
    <scope>NUCLEOTIDE SEQUENCE</scope>
    <source>
        <strain evidence="7">CBS 11721</strain>
    </source>
</reference>
<dbReference type="SUPFAM" id="SSF47616">
    <property type="entry name" value="GST C-terminal domain-like"/>
    <property type="match status" value="1"/>
</dbReference>
<dbReference type="Pfam" id="PF02798">
    <property type="entry name" value="GST_N"/>
    <property type="match status" value="1"/>
</dbReference>
<keyword evidence="2 3" id="KW-0648">Protein biosynthesis</keyword>
<dbReference type="GO" id="GO:0005634">
    <property type="term" value="C:nucleus"/>
    <property type="evidence" value="ECO:0007669"/>
    <property type="project" value="TreeGrafter"/>
</dbReference>
<dbReference type="GO" id="GO:0005737">
    <property type="term" value="C:cytoplasm"/>
    <property type="evidence" value="ECO:0007669"/>
    <property type="project" value="TreeGrafter"/>
</dbReference>
<dbReference type="SMART" id="SM01183">
    <property type="entry name" value="EF1G"/>
    <property type="match status" value="1"/>
</dbReference>
<protein>
    <recommendedName>
        <fullName evidence="9">Elongation factor 1-gamma</fullName>
    </recommendedName>
</protein>
<dbReference type="InterPro" id="IPR004046">
    <property type="entry name" value="GST_C"/>
</dbReference>
<dbReference type="Gene3D" id="1.20.1050.10">
    <property type="match status" value="1"/>
</dbReference>
<dbReference type="InterPro" id="IPR050802">
    <property type="entry name" value="EF-GSTs"/>
</dbReference>
<evidence type="ECO:0000256" key="3">
    <source>
        <dbReference type="PROSITE-ProRule" id="PRU00519"/>
    </source>
</evidence>
<evidence type="ECO:0008006" key="9">
    <source>
        <dbReference type="Google" id="ProtNLM"/>
    </source>
</evidence>
<dbReference type="SUPFAM" id="SSF52833">
    <property type="entry name" value="Thioredoxin-like"/>
    <property type="match status" value="1"/>
</dbReference>
<dbReference type="PROSITE" id="PS50404">
    <property type="entry name" value="GST_NTER"/>
    <property type="match status" value="1"/>
</dbReference>
<accession>A0AAF0ERH8</accession>